<dbReference type="AlphaFoldDB" id="A0A1Q9QWV5"/>
<evidence type="ECO:0000256" key="4">
    <source>
        <dbReference type="ARBA" id="ARBA00022694"/>
    </source>
</evidence>
<keyword evidence="5 8" id="KW-0547">Nucleotide-binding</keyword>
<comment type="domain">
    <text evidence="8">The N-terminal region contains the highly conserved SGGXDS motif, predicted to be a P-loop motif involved in ATP binding.</text>
</comment>
<evidence type="ECO:0000256" key="1">
    <source>
        <dbReference type="ARBA" id="ARBA00004496"/>
    </source>
</evidence>
<dbReference type="InterPro" id="IPR012796">
    <property type="entry name" value="Lysidine-tRNA-synth_C"/>
</dbReference>
<comment type="catalytic activity">
    <reaction evidence="7 8">
        <text>cytidine(34) in tRNA(Ile2) + L-lysine + ATP = lysidine(34) in tRNA(Ile2) + AMP + diphosphate + H(+)</text>
        <dbReference type="Rhea" id="RHEA:43744"/>
        <dbReference type="Rhea" id="RHEA-COMP:10625"/>
        <dbReference type="Rhea" id="RHEA-COMP:10670"/>
        <dbReference type="ChEBI" id="CHEBI:15378"/>
        <dbReference type="ChEBI" id="CHEBI:30616"/>
        <dbReference type="ChEBI" id="CHEBI:32551"/>
        <dbReference type="ChEBI" id="CHEBI:33019"/>
        <dbReference type="ChEBI" id="CHEBI:82748"/>
        <dbReference type="ChEBI" id="CHEBI:83665"/>
        <dbReference type="ChEBI" id="CHEBI:456215"/>
        <dbReference type="EC" id="6.3.4.19"/>
    </reaction>
</comment>
<dbReference type="SUPFAM" id="SSF52402">
    <property type="entry name" value="Adenine nucleotide alpha hydrolases-like"/>
    <property type="match status" value="1"/>
</dbReference>
<evidence type="ECO:0000256" key="2">
    <source>
        <dbReference type="ARBA" id="ARBA00022490"/>
    </source>
</evidence>
<comment type="function">
    <text evidence="8">Ligates lysine onto the cytidine present at position 34 of the AUA codon-specific tRNA(Ile) that contains the anticodon CAU, in an ATP-dependent manner. Cytidine is converted to lysidine, thus changing the amino acid specificity of the tRNA from methionine to isoleucine.</text>
</comment>
<dbReference type="Pfam" id="PF09179">
    <property type="entry name" value="TilS"/>
    <property type="match status" value="1"/>
</dbReference>
<gene>
    <name evidence="8 10" type="primary">tilS</name>
    <name evidence="10" type="ORF">PSEMO_56070</name>
</gene>
<evidence type="ECO:0000256" key="6">
    <source>
        <dbReference type="ARBA" id="ARBA00022840"/>
    </source>
</evidence>
<dbReference type="InterPro" id="IPR014729">
    <property type="entry name" value="Rossmann-like_a/b/a_fold"/>
</dbReference>
<evidence type="ECO:0000256" key="8">
    <source>
        <dbReference type="HAMAP-Rule" id="MF_01161"/>
    </source>
</evidence>
<dbReference type="Gene3D" id="1.20.59.20">
    <property type="match status" value="1"/>
</dbReference>
<dbReference type="Proteomes" id="UP000186736">
    <property type="component" value="Unassembled WGS sequence"/>
</dbReference>
<feature type="binding site" evidence="8">
    <location>
        <begin position="51"/>
        <end position="56"/>
    </location>
    <ligand>
        <name>ATP</name>
        <dbReference type="ChEBI" id="CHEBI:30616"/>
    </ligand>
</feature>
<dbReference type="GO" id="GO:0005737">
    <property type="term" value="C:cytoplasm"/>
    <property type="evidence" value="ECO:0007669"/>
    <property type="project" value="UniProtKB-SubCell"/>
</dbReference>
<sequence>MHLLWERACSRRGAKRPQLLYWILNMTDLASRLEDKLANWQNAPGWCVALSGGLDSTVLLHLLATMKDRPALRAIHVHHGLQPVADAWPEHCQRLCNSLGVELLVRHVTVEEGASLEQAARNARYTAFSEVLRYGEVLLTGQHREDQAETLLLRLLRGAGLRGLMAMRELRPLGDAWLLRPLLDSSRDELLRYARDRGLDWIEDPSNGDTRFTRNYLRQEVLPALASRWPQVSRTLARTAGHLAEAGELLDELASDDLEQAQTQDDFPWLGLPSLHLPGLLRLSPARQRNVLRFWLACFTRLPDADHWAGWDALRDARPDASPIWKLADGELHRAGERIYWLSGEWLGAPDGAQCWKDPPSALELPGNGFLLIRGKKPRETLRIAYRQGGEHMNIAARGHRDLKRLLNERGVPAFVRGRLPLLFAGDRLIAVANFPDLVDGDLQLVWHVPTSEQGLR</sequence>
<feature type="domain" description="Lysidine-tRNA(Ile) synthetase C-terminal" evidence="9">
    <location>
        <begin position="382"/>
        <end position="449"/>
    </location>
</feature>
<dbReference type="GO" id="GO:0032267">
    <property type="term" value="F:tRNA(Ile)-lysidine synthase activity"/>
    <property type="evidence" value="ECO:0007669"/>
    <property type="project" value="UniProtKB-EC"/>
</dbReference>
<reference evidence="10 11" key="1">
    <citation type="submission" date="2016-10" db="EMBL/GenBank/DDBJ databases">
        <title>Genome Sequence of Pseudomonas putida GM4FR.</title>
        <authorList>
            <person name="Poehlein A."/>
            <person name="Wemheuer F."/>
            <person name="Hollensteiner J."/>
            <person name="Wemheuer B."/>
        </authorList>
    </citation>
    <scope>NUCLEOTIDE SEQUENCE [LARGE SCALE GENOMIC DNA]</scope>
    <source>
        <strain evidence="10 11">GM4FR</strain>
    </source>
</reference>
<evidence type="ECO:0000256" key="7">
    <source>
        <dbReference type="ARBA" id="ARBA00048539"/>
    </source>
</evidence>
<dbReference type="InterPro" id="IPR012795">
    <property type="entry name" value="tRNA_Ile_lys_synt_N"/>
</dbReference>
<organism evidence="10 11">
    <name type="scientific">Pseudomonas putida</name>
    <name type="common">Arthrobacter siderocapsulatus</name>
    <dbReference type="NCBI Taxonomy" id="303"/>
    <lineage>
        <taxon>Bacteria</taxon>
        <taxon>Pseudomonadati</taxon>
        <taxon>Pseudomonadota</taxon>
        <taxon>Gammaproteobacteria</taxon>
        <taxon>Pseudomonadales</taxon>
        <taxon>Pseudomonadaceae</taxon>
        <taxon>Pseudomonas</taxon>
    </lineage>
</organism>
<evidence type="ECO:0000313" key="11">
    <source>
        <dbReference type="Proteomes" id="UP000186736"/>
    </source>
</evidence>
<dbReference type="CDD" id="cd01992">
    <property type="entry name" value="TilS_N"/>
    <property type="match status" value="1"/>
</dbReference>
<comment type="caution">
    <text evidence="10">The sequence shown here is derived from an EMBL/GenBank/DDBJ whole genome shotgun (WGS) entry which is preliminary data.</text>
</comment>
<dbReference type="EMBL" id="MKZO01000067">
    <property type="protein sequence ID" value="OLS59636.1"/>
    <property type="molecule type" value="Genomic_DNA"/>
</dbReference>
<comment type="similarity">
    <text evidence="8">Belongs to the tRNA(Ile)-lysidine synthase family.</text>
</comment>
<dbReference type="SUPFAM" id="SSF82829">
    <property type="entry name" value="MesJ substrate recognition domain-like"/>
    <property type="match status" value="1"/>
</dbReference>
<accession>A0A1Q9QWV5</accession>
<keyword evidence="6 8" id="KW-0067">ATP-binding</keyword>
<dbReference type="Pfam" id="PF01171">
    <property type="entry name" value="ATP_bind_3"/>
    <property type="match status" value="1"/>
</dbReference>
<evidence type="ECO:0000256" key="3">
    <source>
        <dbReference type="ARBA" id="ARBA00022598"/>
    </source>
</evidence>
<evidence type="ECO:0000256" key="5">
    <source>
        <dbReference type="ARBA" id="ARBA00022741"/>
    </source>
</evidence>
<dbReference type="NCBIfam" id="TIGR02432">
    <property type="entry name" value="lysidine_TilS_N"/>
    <property type="match status" value="1"/>
</dbReference>
<keyword evidence="3 8" id="KW-0436">Ligase</keyword>
<dbReference type="Gene3D" id="3.40.50.620">
    <property type="entry name" value="HUPs"/>
    <property type="match status" value="1"/>
</dbReference>
<proteinExistence type="inferred from homology"/>
<dbReference type="SMART" id="SM00977">
    <property type="entry name" value="TilS_C"/>
    <property type="match status" value="1"/>
</dbReference>
<dbReference type="NCBIfam" id="TIGR02433">
    <property type="entry name" value="lysidine_TilS_C"/>
    <property type="match status" value="1"/>
</dbReference>
<dbReference type="Pfam" id="PF11734">
    <property type="entry name" value="TilS_C"/>
    <property type="match status" value="1"/>
</dbReference>
<keyword evidence="2 8" id="KW-0963">Cytoplasm</keyword>
<protein>
    <recommendedName>
        <fullName evidence="8">tRNA(Ile)-lysidine synthase</fullName>
        <ecNumber evidence="8">6.3.4.19</ecNumber>
    </recommendedName>
    <alternativeName>
        <fullName evidence="8">tRNA(Ile)-2-lysyl-cytidine synthase</fullName>
    </alternativeName>
    <alternativeName>
        <fullName evidence="8">tRNA(Ile)-lysidine synthetase</fullName>
    </alternativeName>
</protein>
<dbReference type="GO" id="GO:0005524">
    <property type="term" value="F:ATP binding"/>
    <property type="evidence" value="ECO:0007669"/>
    <property type="project" value="UniProtKB-UniRule"/>
</dbReference>
<dbReference type="InterPro" id="IPR011063">
    <property type="entry name" value="TilS/TtcA_N"/>
</dbReference>
<dbReference type="InterPro" id="IPR015262">
    <property type="entry name" value="tRNA_Ile_lys_synt_subst-bd"/>
</dbReference>
<dbReference type="PANTHER" id="PTHR43033">
    <property type="entry name" value="TRNA(ILE)-LYSIDINE SYNTHASE-RELATED"/>
    <property type="match status" value="1"/>
</dbReference>
<dbReference type="PANTHER" id="PTHR43033:SF1">
    <property type="entry name" value="TRNA(ILE)-LYSIDINE SYNTHASE-RELATED"/>
    <property type="match status" value="1"/>
</dbReference>
<name>A0A1Q9QWV5_PSEPU</name>
<evidence type="ECO:0000313" key="10">
    <source>
        <dbReference type="EMBL" id="OLS59636.1"/>
    </source>
</evidence>
<dbReference type="EC" id="6.3.4.19" evidence="8"/>
<dbReference type="HAMAP" id="MF_01161">
    <property type="entry name" value="tRNA_Ile_lys_synt"/>
    <property type="match status" value="1"/>
</dbReference>
<dbReference type="InterPro" id="IPR012094">
    <property type="entry name" value="tRNA_Ile_lys_synt"/>
</dbReference>
<dbReference type="GO" id="GO:0006400">
    <property type="term" value="P:tRNA modification"/>
    <property type="evidence" value="ECO:0007669"/>
    <property type="project" value="UniProtKB-UniRule"/>
</dbReference>
<keyword evidence="4 8" id="KW-0819">tRNA processing</keyword>
<evidence type="ECO:0000259" key="9">
    <source>
        <dbReference type="SMART" id="SM00977"/>
    </source>
</evidence>
<dbReference type="SUPFAM" id="SSF56037">
    <property type="entry name" value="PheT/TilS domain"/>
    <property type="match status" value="1"/>
</dbReference>
<comment type="subcellular location">
    <subcellularLocation>
        <location evidence="1 8">Cytoplasm</location>
    </subcellularLocation>
</comment>